<gene>
    <name evidence="2" type="ORF">TRN7648_02771</name>
</gene>
<sequence length="283" mass="30531">MRHILAVLAVVLGALVAASYGGAWHPVGDSLAVFRREFVIGFALALIWTGWPAWVRWPLAGLAVAWLGAFVWASRPDTPGAGYVLYQQNLLHNRADSAEWLSRVRVEEPDFLTLQEVSPANLAMLSGLERYVNAVHCPLGRMGEMVMTRHPVVAGSGFCSKRDGIAAVQVDLPEGPVWVVSLHLSWPWPHGQAAQVDQILPALRRISGPVILAGDFNSVAWSHTVARVGAATDARRIGPVLGTFDLPLIKIGIDHVLTSGSGTVQVMPKLGSDHHGLRAVVRP</sequence>
<dbReference type="OrthoDB" id="3808618at2"/>
<dbReference type="RefSeq" id="WP_058248270.1">
    <property type="nucleotide sequence ID" value="NZ_CYSE01000005.1"/>
</dbReference>
<organism evidence="2 3">
    <name type="scientific">Tropicibacter naphthalenivorans</name>
    <dbReference type="NCBI Taxonomy" id="441103"/>
    <lineage>
        <taxon>Bacteria</taxon>
        <taxon>Pseudomonadati</taxon>
        <taxon>Pseudomonadota</taxon>
        <taxon>Alphaproteobacteria</taxon>
        <taxon>Rhodobacterales</taxon>
        <taxon>Roseobacteraceae</taxon>
        <taxon>Tropicibacter</taxon>
    </lineage>
</organism>
<reference evidence="2 3" key="1">
    <citation type="submission" date="2015-09" db="EMBL/GenBank/DDBJ databases">
        <authorList>
            <consortium name="Swine Surveillance"/>
        </authorList>
    </citation>
    <scope>NUCLEOTIDE SEQUENCE [LARGE SCALE GENOMIC DNA]</scope>
    <source>
        <strain evidence="2 3">CECT 7648</strain>
    </source>
</reference>
<keyword evidence="3" id="KW-1185">Reference proteome</keyword>
<protein>
    <recommendedName>
        <fullName evidence="1">Endonuclease/exonuclease/phosphatase domain-containing protein</fullName>
    </recommendedName>
</protein>
<feature type="domain" description="Endonuclease/exonuclease/phosphatase" evidence="1">
    <location>
        <begin position="89"/>
        <end position="274"/>
    </location>
</feature>
<dbReference type="Pfam" id="PF03372">
    <property type="entry name" value="Exo_endo_phos"/>
    <property type="match status" value="1"/>
</dbReference>
<evidence type="ECO:0000313" key="2">
    <source>
        <dbReference type="EMBL" id="CUH80052.1"/>
    </source>
</evidence>
<dbReference type="Gene3D" id="3.60.10.10">
    <property type="entry name" value="Endonuclease/exonuclease/phosphatase"/>
    <property type="match status" value="1"/>
</dbReference>
<dbReference type="InterPro" id="IPR036691">
    <property type="entry name" value="Endo/exonu/phosph_ase_sf"/>
</dbReference>
<dbReference type="Proteomes" id="UP000054935">
    <property type="component" value="Unassembled WGS sequence"/>
</dbReference>
<dbReference type="GO" id="GO:0003824">
    <property type="term" value="F:catalytic activity"/>
    <property type="evidence" value="ECO:0007669"/>
    <property type="project" value="InterPro"/>
</dbReference>
<evidence type="ECO:0000259" key="1">
    <source>
        <dbReference type="Pfam" id="PF03372"/>
    </source>
</evidence>
<dbReference type="SUPFAM" id="SSF56219">
    <property type="entry name" value="DNase I-like"/>
    <property type="match status" value="1"/>
</dbReference>
<dbReference type="EMBL" id="CYSE01000005">
    <property type="protein sequence ID" value="CUH80052.1"/>
    <property type="molecule type" value="Genomic_DNA"/>
</dbReference>
<accession>A0A0P1GX43</accession>
<evidence type="ECO:0000313" key="3">
    <source>
        <dbReference type="Proteomes" id="UP000054935"/>
    </source>
</evidence>
<dbReference type="InterPro" id="IPR005135">
    <property type="entry name" value="Endo/exonuclease/phosphatase"/>
</dbReference>
<name>A0A0P1GX43_9RHOB</name>
<dbReference type="AlphaFoldDB" id="A0A0P1GX43"/>
<dbReference type="STRING" id="441103.TRN7648_02771"/>
<proteinExistence type="predicted"/>